<evidence type="ECO:0000256" key="5">
    <source>
        <dbReference type="ARBA" id="ARBA00023098"/>
    </source>
</evidence>
<dbReference type="STRING" id="180332.GCA_000797495_00779"/>
<gene>
    <name evidence="8" type="primary">acpP_2</name>
    <name evidence="8" type="ORF">DSM106044_05115</name>
</gene>
<evidence type="ECO:0000256" key="2">
    <source>
        <dbReference type="ARBA" id="ARBA00022516"/>
    </source>
</evidence>
<keyword evidence="3" id="KW-0597">Phosphoprotein</keyword>
<keyword evidence="4" id="KW-0276">Fatty acid metabolism</keyword>
<protein>
    <submittedName>
        <fullName evidence="8">Acyl carrier protein</fullName>
    </submittedName>
</protein>
<evidence type="ECO:0000256" key="6">
    <source>
        <dbReference type="ARBA" id="ARBA00023160"/>
    </source>
</evidence>
<dbReference type="InterPro" id="IPR036736">
    <property type="entry name" value="ACP-like_sf"/>
</dbReference>
<dbReference type="AlphaFoldDB" id="A0A4U8Q065"/>
<dbReference type="GO" id="GO:0000035">
    <property type="term" value="F:acyl binding"/>
    <property type="evidence" value="ECO:0007669"/>
    <property type="project" value="TreeGrafter"/>
</dbReference>
<dbReference type="RefSeq" id="WP_027294580.1">
    <property type="nucleotide sequence ID" value="NZ_CABMJZ010000043.1"/>
</dbReference>
<evidence type="ECO:0000259" key="7">
    <source>
        <dbReference type="PROSITE" id="PS50075"/>
    </source>
</evidence>
<feature type="domain" description="Carrier" evidence="7">
    <location>
        <begin position="1"/>
        <end position="77"/>
    </location>
</feature>
<dbReference type="SUPFAM" id="SSF47336">
    <property type="entry name" value="ACP-like"/>
    <property type="match status" value="1"/>
</dbReference>
<sequence>MTEEQAFKIIEETIYQITGIKTLTYDTNFVADLALNSLDVANLVCAFEERFQTEIPLKDVWQLNQVKDVVEYLTKDGGKKLL</sequence>
<reference evidence="8 9" key="1">
    <citation type="journal article" date="2019" name="Anaerobe">
        <title>Detection of Robinsoniella peoriensis in multiple bone samples of a trauma patient.</title>
        <authorList>
            <person name="Schrottner P."/>
            <person name="Hartwich K."/>
            <person name="Bunk B."/>
            <person name="Schober I."/>
            <person name="Helbig S."/>
            <person name="Rudolph W.W."/>
            <person name="Gunzer F."/>
        </authorList>
    </citation>
    <scope>NUCLEOTIDE SEQUENCE [LARGE SCALE GENOMIC DNA]</scope>
    <source>
        <strain evidence="8 9">DSM 106044</strain>
    </source>
</reference>
<dbReference type="GO" id="GO:0009245">
    <property type="term" value="P:lipid A biosynthetic process"/>
    <property type="evidence" value="ECO:0007669"/>
    <property type="project" value="TreeGrafter"/>
</dbReference>
<dbReference type="InterPro" id="IPR009081">
    <property type="entry name" value="PP-bd_ACP"/>
</dbReference>
<name>A0A4U8Q065_9FIRM</name>
<evidence type="ECO:0000256" key="1">
    <source>
        <dbReference type="ARBA" id="ARBA00022450"/>
    </source>
</evidence>
<dbReference type="GO" id="GO:0000036">
    <property type="term" value="F:acyl carrier activity"/>
    <property type="evidence" value="ECO:0007669"/>
    <property type="project" value="TreeGrafter"/>
</dbReference>
<evidence type="ECO:0000313" key="9">
    <source>
        <dbReference type="Proteomes" id="UP000306509"/>
    </source>
</evidence>
<dbReference type="GO" id="GO:0016020">
    <property type="term" value="C:membrane"/>
    <property type="evidence" value="ECO:0007669"/>
    <property type="project" value="GOC"/>
</dbReference>
<keyword evidence="9" id="KW-1185">Reference proteome</keyword>
<dbReference type="PROSITE" id="PS50075">
    <property type="entry name" value="CARRIER"/>
    <property type="match status" value="1"/>
</dbReference>
<proteinExistence type="predicted"/>
<dbReference type="PANTHER" id="PTHR20863">
    <property type="entry name" value="ACYL CARRIER PROTEIN"/>
    <property type="match status" value="1"/>
</dbReference>
<evidence type="ECO:0000313" key="8">
    <source>
        <dbReference type="EMBL" id="TLC98054.1"/>
    </source>
</evidence>
<accession>A0A4U8Q065</accession>
<keyword evidence="1" id="KW-0596">Phosphopantetheine</keyword>
<dbReference type="GO" id="GO:0005829">
    <property type="term" value="C:cytosol"/>
    <property type="evidence" value="ECO:0007669"/>
    <property type="project" value="TreeGrafter"/>
</dbReference>
<keyword evidence="2" id="KW-0444">Lipid biosynthesis</keyword>
<dbReference type="Gene3D" id="1.10.1200.10">
    <property type="entry name" value="ACP-like"/>
    <property type="match status" value="1"/>
</dbReference>
<dbReference type="Pfam" id="PF00550">
    <property type="entry name" value="PP-binding"/>
    <property type="match status" value="1"/>
</dbReference>
<dbReference type="OrthoDB" id="9804551at2"/>
<evidence type="ECO:0000256" key="3">
    <source>
        <dbReference type="ARBA" id="ARBA00022553"/>
    </source>
</evidence>
<keyword evidence="5" id="KW-0443">Lipid metabolism</keyword>
<dbReference type="InterPro" id="IPR003231">
    <property type="entry name" value="ACP"/>
</dbReference>
<comment type="caution">
    <text evidence="8">The sequence shown here is derived from an EMBL/GenBank/DDBJ whole genome shotgun (WGS) entry which is preliminary data.</text>
</comment>
<organism evidence="8 9">
    <name type="scientific">Robinsoniella peoriensis</name>
    <dbReference type="NCBI Taxonomy" id="180332"/>
    <lineage>
        <taxon>Bacteria</taxon>
        <taxon>Bacillati</taxon>
        <taxon>Bacillota</taxon>
        <taxon>Clostridia</taxon>
        <taxon>Lachnospirales</taxon>
        <taxon>Lachnospiraceae</taxon>
        <taxon>Robinsoniella</taxon>
    </lineage>
</organism>
<dbReference type="Proteomes" id="UP000306509">
    <property type="component" value="Unassembled WGS sequence"/>
</dbReference>
<keyword evidence="6" id="KW-0275">Fatty acid biosynthesis</keyword>
<dbReference type="PANTHER" id="PTHR20863:SF76">
    <property type="entry name" value="CARRIER DOMAIN-CONTAINING PROTEIN"/>
    <property type="match status" value="1"/>
</dbReference>
<evidence type="ECO:0000256" key="4">
    <source>
        <dbReference type="ARBA" id="ARBA00022832"/>
    </source>
</evidence>
<dbReference type="EMBL" id="QGQD01000105">
    <property type="protein sequence ID" value="TLC98054.1"/>
    <property type="molecule type" value="Genomic_DNA"/>
</dbReference>